<comment type="similarity">
    <text evidence="4">Belongs to the SIMIBI class G3E GTPase family. ZNG1 subfamily.</text>
</comment>
<keyword evidence="1" id="KW-0547">Nucleotide-binding</keyword>
<dbReference type="EMBL" id="BQKE01000001">
    <property type="protein sequence ID" value="GJM59742.1"/>
    <property type="molecule type" value="Genomic_DNA"/>
</dbReference>
<reference evidence="8 9" key="1">
    <citation type="submission" date="2021-12" db="EMBL/GenBank/DDBJ databases">
        <title>Genome sequencing of bacteria with rrn-lacking chromosome and rrn-plasmid.</title>
        <authorList>
            <person name="Anda M."/>
            <person name="Iwasaki W."/>
        </authorList>
    </citation>
    <scope>NUCLEOTIDE SEQUENCE [LARGE SCALE GENOMIC DNA]</scope>
    <source>
        <strain evidence="8 9">NBRC 15940</strain>
    </source>
</reference>
<gene>
    <name evidence="8" type="ORF">PEDI_02940</name>
</gene>
<sequence length="314" mass="35488">MQQNSIKVTILTGFLGAGKTTLLNHIISQNPQTQYAIIENEFGKVPLDQELIDGPKEGIFELANGCICCNINEELLKVLTKLITSDFKFDHLLIETTGIADPLSVAATFMFDPHLQGIFSLDGIIALADAPTVLERIEQESVTAQQLSAAHNILLNKTDLLPKEEWNKVKEVLASLNPFAEIIPCQYGQVDNEHLFDLRKRDYKMVEKADQPIHHQHGQIRSFTWQSGNALDLHKFEAWLSMFLPMNPSVYRVKGKLYSKTYDRKIIVQSVGTQFYFTQGSLFEEERGDNMLVFIGNNLDQESIKKALSDCEIN</sequence>
<dbReference type="SMART" id="SM00833">
    <property type="entry name" value="CobW_C"/>
    <property type="match status" value="1"/>
</dbReference>
<name>A0AAN5AIE8_9BACT</name>
<dbReference type="Pfam" id="PF07683">
    <property type="entry name" value="CobW_C"/>
    <property type="match status" value="1"/>
</dbReference>
<dbReference type="Gene3D" id="3.40.50.300">
    <property type="entry name" value="P-loop containing nucleotide triphosphate hydrolases"/>
    <property type="match status" value="1"/>
</dbReference>
<dbReference type="InterPro" id="IPR011629">
    <property type="entry name" value="CobW-like_C"/>
</dbReference>
<comment type="catalytic activity">
    <reaction evidence="6">
        <text>GTP + H2O = GDP + phosphate + H(+)</text>
        <dbReference type="Rhea" id="RHEA:19669"/>
        <dbReference type="ChEBI" id="CHEBI:15377"/>
        <dbReference type="ChEBI" id="CHEBI:15378"/>
        <dbReference type="ChEBI" id="CHEBI:37565"/>
        <dbReference type="ChEBI" id="CHEBI:43474"/>
        <dbReference type="ChEBI" id="CHEBI:58189"/>
    </reaction>
    <physiologicalReaction direction="left-to-right" evidence="6">
        <dbReference type="Rhea" id="RHEA:19670"/>
    </physiologicalReaction>
</comment>
<dbReference type="PANTHER" id="PTHR13748">
    <property type="entry name" value="COBW-RELATED"/>
    <property type="match status" value="1"/>
</dbReference>
<dbReference type="Pfam" id="PF02492">
    <property type="entry name" value="cobW"/>
    <property type="match status" value="1"/>
</dbReference>
<comment type="function">
    <text evidence="5">Zinc chaperone that directly transfers zinc cofactor to target proteins, thereby activating them. Zinc is transferred from the CXCC motif in the GTPase domain to the zinc binding site in target proteins in a process requiring GTP hydrolysis.</text>
</comment>
<evidence type="ECO:0000256" key="1">
    <source>
        <dbReference type="ARBA" id="ARBA00022741"/>
    </source>
</evidence>
<evidence type="ECO:0000256" key="3">
    <source>
        <dbReference type="ARBA" id="ARBA00023186"/>
    </source>
</evidence>
<evidence type="ECO:0000313" key="8">
    <source>
        <dbReference type="EMBL" id="GJM59742.1"/>
    </source>
</evidence>
<evidence type="ECO:0000313" key="9">
    <source>
        <dbReference type="Proteomes" id="UP001310022"/>
    </source>
</evidence>
<feature type="domain" description="CobW C-terminal" evidence="7">
    <location>
        <begin position="220"/>
        <end position="312"/>
    </location>
</feature>
<dbReference type="Proteomes" id="UP001310022">
    <property type="component" value="Unassembled WGS sequence"/>
</dbReference>
<dbReference type="GO" id="GO:0000166">
    <property type="term" value="F:nucleotide binding"/>
    <property type="evidence" value="ECO:0007669"/>
    <property type="project" value="UniProtKB-KW"/>
</dbReference>
<comment type="caution">
    <text evidence="8">The sequence shown here is derived from an EMBL/GenBank/DDBJ whole genome shotgun (WGS) entry which is preliminary data.</text>
</comment>
<organism evidence="8 9">
    <name type="scientific">Persicobacter diffluens</name>
    <dbReference type="NCBI Taxonomy" id="981"/>
    <lineage>
        <taxon>Bacteria</taxon>
        <taxon>Pseudomonadati</taxon>
        <taxon>Bacteroidota</taxon>
        <taxon>Cytophagia</taxon>
        <taxon>Cytophagales</taxon>
        <taxon>Persicobacteraceae</taxon>
        <taxon>Persicobacter</taxon>
    </lineage>
</organism>
<keyword evidence="9" id="KW-1185">Reference proteome</keyword>
<dbReference type="AlphaFoldDB" id="A0AAN5AIE8"/>
<dbReference type="InterPro" id="IPR027417">
    <property type="entry name" value="P-loop_NTPase"/>
</dbReference>
<dbReference type="PANTHER" id="PTHR13748:SF62">
    <property type="entry name" value="COBW DOMAIN-CONTAINING PROTEIN"/>
    <property type="match status" value="1"/>
</dbReference>
<evidence type="ECO:0000256" key="4">
    <source>
        <dbReference type="ARBA" id="ARBA00034320"/>
    </source>
</evidence>
<dbReference type="Gene3D" id="3.30.1220.10">
    <property type="entry name" value="CobW-like, C-terminal domain"/>
    <property type="match status" value="1"/>
</dbReference>
<dbReference type="CDD" id="cd03112">
    <property type="entry name" value="CobW-like"/>
    <property type="match status" value="1"/>
</dbReference>
<dbReference type="SUPFAM" id="SSF52540">
    <property type="entry name" value="P-loop containing nucleoside triphosphate hydrolases"/>
    <property type="match status" value="1"/>
</dbReference>
<evidence type="ECO:0000256" key="2">
    <source>
        <dbReference type="ARBA" id="ARBA00022801"/>
    </source>
</evidence>
<dbReference type="GO" id="GO:0005737">
    <property type="term" value="C:cytoplasm"/>
    <property type="evidence" value="ECO:0007669"/>
    <property type="project" value="TreeGrafter"/>
</dbReference>
<evidence type="ECO:0000259" key="7">
    <source>
        <dbReference type="SMART" id="SM00833"/>
    </source>
</evidence>
<protein>
    <submittedName>
        <fullName evidence="8">Cobalamin biosynthesis protein CobW</fullName>
    </submittedName>
</protein>
<dbReference type="InterPro" id="IPR051316">
    <property type="entry name" value="Zinc-reg_GTPase_activator"/>
</dbReference>
<dbReference type="RefSeq" id="WP_338235707.1">
    <property type="nucleotide sequence ID" value="NZ_BQKE01000001.1"/>
</dbReference>
<evidence type="ECO:0000256" key="5">
    <source>
        <dbReference type="ARBA" id="ARBA00045658"/>
    </source>
</evidence>
<keyword evidence="3" id="KW-0143">Chaperone</keyword>
<dbReference type="InterPro" id="IPR036627">
    <property type="entry name" value="CobW-likC_sf"/>
</dbReference>
<proteinExistence type="inferred from homology"/>
<accession>A0AAN5AIE8</accession>
<evidence type="ECO:0000256" key="6">
    <source>
        <dbReference type="ARBA" id="ARBA00049117"/>
    </source>
</evidence>
<dbReference type="InterPro" id="IPR003495">
    <property type="entry name" value="CobW/HypB/UreG_nucleotide-bd"/>
</dbReference>
<dbReference type="GO" id="GO:0016787">
    <property type="term" value="F:hydrolase activity"/>
    <property type="evidence" value="ECO:0007669"/>
    <property type="project" value="UniProtKB-KW"/>
</dbReference>
<dbReference type="SUPFAM" id="SSF90002">
    <property type="entry name" value="Hypothetical protein YjiA, C-terminal domain"/>
    <property type="match status" value="1"/>
</dbReference>
<keyword evidence="2" id="KW-0378">Hydrolase</keyword>